<evidence type="ECO:0000256" key="6">
    <source>
        <dbReference type="SAM" id="MobiDB-lite"/>
    </source>
</evidence>
<proteinExistence type="inferred from homology"/>
<feature type="compositionally biased region" description="Low complexity" evidence="6">
    <location>
        <begin position="192"/>
        <end position="213"/>
    </location>
</feature>
<evidence type="ECO:0000256" key="5">
    <source>
        <dbReference type="ARBA" id="ARBA00023242"/>
    </source>
</evidence>
<reference evidence="9" key="1">
    <citation type="submission" date="2020-01" db="EMBL/GenBank/DDBJ databases">
        <title>Genome Sequencing of Three Apophysomyces-Like Fungal Strains Confirms a Novel Fungal Genus in the Mucoromycota with divergent Burkholderia-like Endosymbiotic Bacteria.</title>
        <authorList>
            <person name="Stajich J.E."/>
            <person name="Macias A.M."/>
            <person name="Carter-House D."/>
            <person name="Lovett B."/>
            <person name="Kasson L.R."/>
            <person name="Berry K."/>
            <person name="Grigoriev I."/>
            <person name="Chang Y."/>
            <person name="Spatafora J."/>
            <person name="Kasson M.T."/>
        </authorList>
    </citation>
    <scope>NUCLEOTIDE SEQUENCE</scope>
    <source>
        <strain evidence="9">NRRL A-21654</strain>
    </source>
</reference>
<feature type="domain" description="Paf1 complex subunit Cdc73 N-terminal" evidence="8">
    <location>
        <begin position="2"/>
        <end position="114"/>
    </location>
</feature>
<dbReference type="FunFam" id="3.40.50.11990:FF:000002">
    <property type="entry name" value="protein CDC73 homolog"/>
    <property type="match status" value="1"/>
</dbReference>
<organism evidence="9 10">
    <name type="scientific">Apophysomyces ossiformis</name>
    <dbReference type="NCBI Taxonomy" id="679940"/>
    <lineage>
        <taxon>Eukaryota</taxon>
        <taxon>Fungi</taxon>
        <taxon>Fungi incertae sedis</taxon>
        <taxon>Mucoromycota</taxon>
        <taxon>Mucoromycotina</taxon>
        <taxon>Mucoromycetes</taxon>
        <taxon>Mucorales</taxon>
        <taxon>Mucorineae</taxon>
        <taxon>Mucoraceae</taxon>
        <taxon>Apophysomyces</taxon>
    </lineage>
</organism>
<sequence>MDPLRLLREFTMANKPVILVNSNEEIVNSVAQATKVSFDTHTFPRQAPTAFRKGAAGEDVYTLDTLIFLVQNAHLDNSAYFKECRAQDIEHVSIIDKKKILDYLTGKIDSLPNIADVRTSGKRPRDEDEKDLVPADKKGKTTTSKADDAAFVKGVLAIERVLKTKESVMRGTRDFSSAIALTQKLLFGKGVGRSSSKSGSRHSSSQPSQHTTKLSSKDKIPLIIVPAAPTAKLTLYNIKQFLEESKFVDSQTLRESGVRKPEQVTVERRKPDGQIVPYHVVDSIVNLKQSDWDRVCCVFVTGQAWQFKGWKWERPLELFQHVKGFYPRWDGTTVEGQARNWAVADVEINRNWRHMDRASVAQLWDQIDRYNANHKSFLNF</sequence>
<feature type="compositionally biased region" description="Basic and acidic residues" evidence="6">
    <location>
        <begin position="123"/>
        <end position="142"/>
    </location>
</feature>
<dbReference type="GO" id="GO:0006368">
    <property type="term" value="P:transcription elongation by RNA polymerase II"/>
    <property type="evidence" value="ECO:0007669"/>
    <property type="project" value="InterPro"/>
</dbReference>
<comment type="caution">
    <text evidence="9">The sequence shown here is derived from an EMBL/GenBank/DDBJ whole genome shotgun (WGS) entry which is preliminary data.</text>
</comment>
<dbReference type="AlphaFoldDB" id="A0A8H7BYW7"/>
<feature type="domain" description="Cell division control protein 73 C-terminal" evidence="7">
    <location>
        <begin position="218"/>
        <end position="369"/>
    </location>
</feature>
<dbReference type="GO" id="GO:0032968">
    <property type="term" value="P:positive regulation of transcription elongation by RNA polymerase II"/>
    <property type="evidence" value="ECO:0007669"/>
    <property type="project" value="TreeGrafter"/>
</dbReference>
<dbReference type="OrthoDB" id="2186602at2759"/>
<dbReference type="InterPro" id="IPR032041">
    <property type="entry name" value="Cdc73_N"/>
</dbReference>
<accession>A0A8H7BYW7</accession>
<dbReference type="Gene3D" id="3.40.50.11990">
    <property type="entry name" value="RNA polymerase II accessory factor, Cdc73 C-terminal domain"/>
    <property type="match status" value="1"/>
</dbReference>
<protein>
    <submittedName>
        <fullName evidence="9">Accessory factor associated with RNA polymerase II</fullName>
    </submittedName>
</protein>
<evidence type="ECO:0000259" key="7">
    <source>
        <dbReference type="Pfam" id="PF05179"/>
    </source>
</evidence>
<gene>
    <name evidence="9" type="primary">CDC73</name>
    <name evidence="9" type="ORF">EC973_007130</name>
</gene>
<dbReference type="InterPro" id="IPR031336">
    <property type="entry name" value="CDC73_C"/>
</dbReference>
<keyword evidence="3" id="KW-0805">Transcription regulation</keyword>
<dbReference type="PANTHER" id="PTHR12466">
    <property type="entry name" value="CDC73 DOMAIN PROTEIN"/>
    <property type="match status" value="1"/>
</dbReference>
<keyword evidence="5" id="KW-0539">Nucleus</keyword>
<dbReference type="GO" id="GO:0000993">
    <property type="term" value="F:RNA polymerase II complex binding"/>
    <property type="evidence" value="ECO:0007669"/>
    <property type="project" value="TreeGrafter"/>
</dbReference>
<dbReference type="EMBL" id="JABAYA010000005">
    <property type="protein sequence ID" value="KAF7732025.1"/>
    <property type="molecule type" value="Genomic_DNA"/>
</dbReference>
<dbReference type="Pfam" id="PF05179">
    <property type="entry name" value="CDC73_C"/>
    <property type="match status" value="1"/>
</dbReference>
<keyword evidence="10" id="KW-1185">Reference proteome</keyword>
<comment type="similarity">
    <text evidence="2">Belongs to the CDC73 family.</text>
</comment>
<evidence type="ECO:0000313" key="10">
    <source>
        <dbReference type="Proteomes" id="UP000605846"/>
    </source>
</evidence>
<evidence type="ECO:0000256" key="1">
    <source>
        <dbReference type="ARBA" id="ARBA00004123"/>
    </source>
</evidence>
<dbReference type="GO" id="GO:0016593">
    <property type="term" value="C:Cdc73/Paf1 complex"/>
    <property type="evidence" value="ECO:0007669"/>
    <property type="project" value="InterPro"/>
</dbReference>
<dbReference type="Pfam" id="PF16050">
    <property type="entry name" value="CDC73_N"/>
    <property type="match status" value="1"/>
</dbReference>
<evidence type="ECO:0000256" key="3">
    <source>
        <dbReference type="ARBA" id="ARBA00023015"/>
    </source>
</evidence>
<keyword evidence="4" id="KW-0804">Transcription</keyword>
<evidence type="ECO:0000256" key="4">
    <source>
        <dbReference type="ARBA" id="ARBA00023163"/>
    </source>
</evidence>
<dbReference type="InterPro" id="IPR007852">
    <property type="entry name" value="Cdc73/Parafibromin"/>
</dbReference>
<comment type="subcellular location">
    <subcellularLocation>
        <location evidence="1">Nucleus</location>
    </subcellularLocation>
</comment>
<dbReference type="PANTHER" id="PTHR12466:SF8">
    <property type="entry name" value="PARAFIBROMIN"/>
    <property type="match status" value="1"/>
</dbReference>
<evidence type="ECO:0000256" key="2">
    <source>
        <dbReference type="ARBA" id="ARBA00010427"/>
    </source>
</evidence>
<evidence type="ECO:0000313" key="9">
    <source>
        <dbReference type="EMBL" id="KAF7732025.1"/>
    </source>
</evidence>
<dbReference type="Proteomes" id="UP000605846">
    <property type="component" value="Unassembled WGS sequence"/>
</dbReference>
<evidence type="ECO:0000259" key="8">
    <source>
        <dbReference type="Pfam" id="PF16050"/>
    </source>
</evidence>
<feature type="region of interest" description="Disordered" evidence="6">
    <location>
        <begin position="116"/>
        <end position="142"/>
    </location>
</feature>
<feature type="region of interest" description="Disordered" evidence="6">
    <location>
        <begin position="191"/>
        <end position="215"/>
    </location>
</feature>
<dbReference type="InterPro" id="IPR038103">
    <property type="entry name" value="CDC73_C_sf"/>
</dbReference>
<name>A0A8H7BYW7_9FUNG</name>